<dbReference type="InterPro" id="IPR036322">
    <property type="entry name" value="WD40_repeat_dom_sf"/>
</dbReference>
<sequence>MTISDDDESVRLYEPHLANPASKEYSNVKITIQHWQLRDLVSCPDTSSQVYFVSDHVLRCLDTKTQKVTRAAHEFPFAPRSVRINHGLICVGGGEDGQLCVNKLHDDLKRPPLFMELGGSINNSIFIWDRPCGTPGLLVSNNDKSIKLVDAHRWNMYGELKFPTQINHSSVSTDGKMLVSVGDTSEVFLHNIDSSGAFHKGPVLQGTGEAAFATSFSPSSSEFAVASQDGVVAIYDTRNLGREMANIYSTRPTRRSGAIRTLRYAPAPLDLLLFTEANGFAHLVCTRNREKHQILRVPTAMPYRMRDIAGACFSPDGHKVFVGTETGLVEWNIDTKARQCFPSRAPR</sequence>
<reference evidence="2 3" key="1">
    <citation type="submission" date="2016-04" db="EMBL/GenBank/DDBJ databases">
        <title>Evolutionary innovation and constraint leading to complex multicellularity in the Ascomycota.</title>
        <authorList>
            <person name="Cisse O."/>
            <person name="Nguyen A."/>
            <person name="Hewitt D.A."/>
            <person name="Jedd G."/>
            <person name="Stajich J.E."/>
        </authorList>
    </citation>
    <scope>NUCLEOTIDE SEQUENCE [LARGE SCALE GENOMIC DNA]</scope>
    <source>
        <strain evidence="2 3">DAH-3</strain>
    </source>
</reference>
<proteinExistence type="predicted"/>
<dbReference type="Proteomes" id="UP000186594">
    <property type="component" value="Unassembled WGS sequence"/>
</dbReference>
<protein>
    <recommendedName>
        <fullName evidence="1">DUF2415 domain-containing protein</fullName>
    </recommendedName>
</protein>
<evidence type="ECO:0000313" key="3">
    <source>
        <dbReference type="Proteomes" id="UP000186594"/>
    </source>
</evidence>
<dbReference type="PANTHER" id="PTHR43991:SF9">
    <property type="entry name" value="DUF2415 DOMAIN-CONTAINING PROTEIN"/>
    <property type="match status" value="1"/>
</dbReference>
<evidence type="ECO:0000313" key="2">
    <source>
        <dbReference type="EMBL" id="OLL26272.1"/>
    </source>
</evidence>
<dbReference type="Gene3D" id="2.130.10.10">
    <property type="entry name" value="YVTN repeat-like/Quinoprotein amine dehydrogenase"/>
    <property type="match status" value="1"/>
</dbReference>
<dbReference type="InterPro" id="IPR015943">
    <property type="entry name" value="WD40/YVTN_repeat-like_dom_sf"/>
</dbReference>
<dbReference type="EMBL" id="LXFE01000211">
    <property type="protein sequence ID" value="OLL26272.1"/>
    <property type="molecule type" value="Genomic_DNA"/>
</dbReference>
<dbReference type="InterPro" id="IPR019417">
    <property type="entry name" value="DUF2415"/>
</dbReference>
<dbReference type="InterPro" id="IPR001680">
    <property type="entry name" value="WD40_rpt"/>
</dbReference>
<organism evidence="2 3">
    <name type="scientific">Neolecta irregularis (strain DAH-3)</name>
    <dbReference type="NCBI Taxonomy" id="1198029"/>
    <lineage>
        <taxon>Eukaryota</taxon>
        <taxon>Fungi</taxon>
        <taxon>Dikarya</taxon>
        <taxon>Ascomycota</taxon>
        <taxon>Taphrinomycotina</taxon>
        <taxon>Neolectales</taxon>
        <taxon>Neolectaceae</taxon>
        <taxon>Neolecta</taxon>
    </lineage>
</organism>
<gene>
    <name evidence="2" type="ORF">NEOLI_000321</name>
</gene>
<dbReference type="OrthoDB" id="418169at2759"/>
<feature type="domain" description="DUF2415" evidence="1">
    <location>
        <begin position="257"/>
        <end position="295"/>
    </location>
</feature>
<dbReference type="AlphaFoldDB" id="A0A1U7LUQ2"/>
<dbReference type="OMA" id="NMNHASV"/>
<dbReference type="SUPFAM" id="SSF50978">
    <property type="entry name" value="WD40 repeat-like"/>
    <property type="match status" value="1"/>
</dbReference>
<name>A0A1U7LUQ2_NEOID</name>
<dbReference type="SMART" id="SM00320">
    <property type="entry name" value="WD40"/>
    <property type="match status" value="4"/>
</dbReference>
<accession>A0A1U7LUQ2</accession>
<keyword evidence="3" id="KW-1185">Reference proteome</keyword>
<dbReference type="PANTHER" id="PTHR43991">
    <property type="entry name" value="WD REPEAT PROTEIN (AFU_ORTHOLOGUE AFUA_8G05640)-RELATED"/>
    <property type="match status" value="1"/>
</dbReference>
<comment type="caution">
    <text evidence="2">The sequence shown here is derived from an EMBL/GenBank/DDBJ whole genome shotgun (WGS) entry which is preliminary data.</text>
</comment>
<evidence type="ECO:0000259" key="1">
    <source>
        <dbReference type="Pfam" id="PF10313"/>
    </source>
</evidence>
<dbReference type="Pfam" id="PF10313">
    <property type="entry name" value="DUF2415"/>
    <property type="match status" value="1"/>
</dbReference>